<dbReference type="InterPro" id="IPR050275">
    <property type="entry name" value="PGM_Phosphatase"/>
</dbReference>
<dbReference type="InterPro" id="IPR029033">
    <property type="entry name" value="His_PPase_superfam"/>
</dbReference>
<evidence type="ECO:0000313" key="2">
    <source>
        <dbReference type="EMBL" id="MBY6320622.1"/>
    </source>
</evidence>
<protein>
    <submittedName>
        <fullName evidence="2">Acid phosphatase</fullName>
        <ecNumber evidence="2">3.1.3.2</ecNumber>
    </submittedName>
</protein>
<comment type="caution">
    <text evidence="2">The sequence shown here is derived from an EMBL/GenBank/DDBJ whole genome shotgun (WGS) entry which is preliminary data.</text>
</comment>
<dbReference type="PANTHER" id="PTHR48100">
    <property type="entry name" value="BROAD-SPECIFICITY PHOSPHATASE YOR283W-RELATED"/>
    <property type="match status" value="1"/>
</dbReference>
<dbReference type="GeneID" id="85484767"/>
<dbReference type="Proteomes" id="UP001520140">
    <property type="component" value="Unassembled WGS sequence"/>
</dbReference>
<dbReference type="Gene3D" id="3.40.50.1240">
    <property type="entry name" value="Phosphoglycerate mutase-like"/>
    <property type="match status" value="1"/>
</dbReference>
<proteinExistence type="predicted"/>
<dbReference type="GO" id="GO:0003993">
    <property type="term" value="F:acid phosphatase activity"/>
    <property type="evidence" value="ECO:0007669"/>
    <property type="project" value="UniProtKB-EC"/>
</dbReference>
<dbReference type="SMART" id="SM00855">
    <property type="entry name" value="PGAM"/>
    <property type="match status" value="1"/>
</dbReference>
<evidence type="ECO:0000313" key="3">
    <source>
        <dbReference type="Proteomes" id="UP001520140"/>
    </source>
</evidence>
<dbReference type="EC" id="3.1.3.2" evidence="2"/>
<evidence type="ECO:0000256" key="1">
    <source>
        <dbReference type="SAM" id="MobiDB-lite"/>
    </source>
</evidence>
<dbReference type="PANTHER" id="PTHR48100:SF15">
    <property type="entry name" value="SEDOHEPTULOSE 1,7-BISPHOSPHATASE"/>
    <property type="match status" value="1"/>
</dbReference>
<sequence>MRKDRVVLDDHGRDHRPESDPLRPDARVVLLRHGETDWARTGRHTSVTDVPLTERGEDQARAAGARIAALGLRDPLVVTSPRARALRTAELAGLPVDRRWDAVREWEYGEYEGLTTPEIRREVPHWTVWTHPCPGGETADAASSRADLVLSVVSATLPERDVVVVGHGHFSRVLIARWIGEPVTEGRRFALGPAGSTVLGFEHGFRQVVSHNVPPEHGA</sequence>
<dbReference type="NCBIfam" id="NF009993">
    <property type="entry name" value="PRK13462.1"/>
    <property type="match status" value="1"/>
</dbReference>
<dbReference type="InterPro" id="IPR013078">
    <property type="entry name" value="His_Pase_superF_clade-1"/>
</dbReference>
<keyword evidence="2" id="KW-0378">Hydrolase</keyword>
<gene>
    <name evidence="2" type="ORF">HQ605_07315</name>
</gene>
<feature type="region of interest" description="Disordered" evidence="1">
    <location>
        <begin position="1"/>
        <end position="22"/>
    </location>
</feature>
<organism evidence="2 3">
    <name type="scientific">Rhodococcoides kroppenstedtii</name>
    <dbReference type="NCBI Taxonomy" id="293050"/>
    <lineage>
        <taxon>Bacteria</taxon>
        <taxon>Bacillati</taxon>
        <taxon>Actinomycetota</taxon>
        <taxon>Actinomycetes</taxon>
        <taxon>Mycobacteriales</taxon>
        <taxon>Nocardiaceae</taxon>
        <taxon>Rhodococcoides</taxon>
    </lineage>
</organism>
<reference evidence="2 3" key="1">
    <citation type="submission" date="2020-06" db="EMBL/GenBank/DDBJ databases">
        <title>Taxonomy, biology and ecology of Rhodococcus bacteria occurring in California pistachio and other woody hosts as revealed by genome sequence analyses.</title>
        <authorList>
            <person name="Gai Y."/>
            <person name="Riely B."/>
        </authorList>
    </citation>
    <scope>NUCLEOTIDE SEQUENCE [LARGE SCALE GENOMIC DNA]</scope>
    <source>
        <strain evidence="2 3">BP-284</strain>
    </source>
</reference>
<dbReference type="RefSeq" id="WP_068101889.1">
    <property type="nucleotide sequence ID" value="NZ_FOJN01000002.1"/>
</dbReference>
<dbReference type="CDD" id="cd07067">
    <property type="entry name" value="HP_PGM_like"/>
    <property type="match status" value="1"/>
</dbReference>
<keyword evidence="3" id="KW-1185">Reference proteome</keyword>
<dbReference type="SUPFAM" id="SSF53254">
    <property type="entry name" value="Phosphoglycerate mutase-like"/>
    <property type="match status" value="1"/>
</dbReference>
<dbReference type="EMBL" id="JABUKG010000006">
    <property type="protein sequence ID" value="MBY6320622.1"/>
    <property type="molecule type" value="Genomic_DNA"/>
</dbReference>
<dbReference type="Pfam" id="PF00300">
    <property type="entry name" value="His_Phos_1"/>
    <property type="match status" value="1"/>
</dbReference>
<accession>A0ABS7NSC3</accession>
<name>A0ABS7NSC3_9NOCA</name>